<gene>
    <name evidence="11" type="ORF">A9O67_09990</name>
</gene>
<feature type="transmembrane region" description="Helical" evidence="9">
    <location>
        <begin position="1005"/>
        <end position="1027"/>
    </location>
</feature>
<evidence type="ECO:0000256" key="5">
    <source>
        <dbReference type="ARBA" id="ARBA00022519"/>
    </source>
</evidence>
<evidence type="ECO:0000256" key="3">
    <source>
        <dbReference type="ARBA" id="ARBA00022448"/>
    </source>
</evidence>
<evidence type="ECO:0000256" key="6">
    <source>
        <dbReference type="ARBA" id="ARBA00022692"/>
    </source>
</evidence>
<dbReference type="InterPro" id="IPR001036">
    <property type="entry name" value="Acrflvin-R"/>
</dbReference>
<protein>
    <recommendedName>
        <fullName evidence="9">Efflux pump membrane transporter</fullName>
    </recommendedName>
</protein>
<keyword evidence="7 9" id="KW-1133">Transmembrane helix</keyword>
<dbReference type="Gene3D" id="3.30.2090.10">
    <property type="entry name" value="Multidrug efflux transporter AcrB TolC docking domain, DN and DC subdomains"/>
    <property type="match status" value="2"/>
</dbReference>
<comment type="subcellular location">
    <subcellularLocation>
        <location evidence="1 9">Cell inner membrane</location>
        <topology evidence="1 9">Multi-pass membrane protein</topology>
    </subcellularLocation>
</comment>
<dbReference type="SUPFAM" id="SSF82693">
    <property type="entry name" value="Multidrug efflux transporter AcrB pore domain, PN1, PN2, PC1 and PC2 subdomains"/>
    <property type="match status" value="3"/>
</dbReference>
<dbReference type="PANTHER" id="PTHR32063">
    <property type="match status" value="1"/>
</dbReference>
<keyword evidence="6 9" id="KW-0812">Transmembrane</keyword>
<feature type="transmembrane region" description="Helical" evidence="9">
    <location>
        <begin position="437"/>
        <end position="461"/>
    </location>
</feature>
<dbReference type="Gene3D" id="1.20.1640.10">
    <property type="entry name" value="Multidrug efflux transporter AcrB transmembrane domain"/>
    <property type="match status" value="2"/>
</dbReference>
<accession>A0A1A6DTU6</accession>
<dbReference type="SUPFAM" id="SSF82866">
    <property type="entry name" value="Multidrug efflux transporter AcrB transmembrane domain"/>
    <property type="match status" value="2"/>
</dbReference>
<keyword evidence="12" id="KW-1185">Reference proteome</keyword>
<dbReference type="PANTHER" id="PTHR32063:SF13">
    <property type="entry name" value="MULTIDRUG EFFLUX PUMP SUBUNIT ACRB-RELATED"/>
    <property type="match status" value="1"/>
</dbReference>
<dbReference type="FunFam" id="1.20.1640.10:FF:000001">
    <property type="entry name" value="Efflux pump membrane transporter"/>
    <property type="match status" value="1"/>
</dbReference>
<proteinExistence type="inferred from homology"/>
<dbReference type="EMBL" id="LZDH01000065">
    <property type="protein sequence ID" value="OBS30101.1"/>
    <property type="molecule type" value="Genomic_DNA"/>
</dbReference>
<sequence length="1047" mass="112874">MSSKFFIERPVFAAVLSIIIVLAGLVALRILPIAQYPEIAPPTVTITAAYPGASAETLARTVAAPIEEQLSGVENLLYFNSTSSSNGTVTITATFEVGTDIDKATFNVNNRVQLATPRLPDEVRRNGVVVAKRSQNFLLVIALNSPQRTHDELFLSNYATQNILDELKRIPGTADVLVFGARDYSMRLWLQPDRMAQLGVTAADVAAAVNAQNAQYAAGKIGAEPAPKGQELVYTVTARGRLVQPEEFGEIVVRAAGPNGVLRLKDVARIELGAQSYDQSSTVNGMPAIAIGVFLQSGANALDVGDAVKARMAELKRERFPQDVDYLIPYDTTRFVSASIHEVVKTVLEAAVIVLIVVFVFLQTWRATLIPMLAVPVSLIGTFAGLWLFGFSINTLTLFAMVLAIGIVVDDAIVVLENVERLMREEKMSPMAAAIEAMREVSGAVVGIVLVLCAVFIPVAFMGGIAGQLYRQFAVTVAIAVVLSGVVALTLTPALCALLLKPHDDGHTRLERLFAPFNRGFDWVTRRFLGAVDLALKRRILALGFFALMLGGAAWLFSRVPGSFVPEEDQGYIIAAVVLPDGATLARTERSTEQLRLMNAQNPAIDSFFIINGFDLIGGGAKSNAATIFIPMKRWEERQQTSQQLAQQVSGMGFALKDGLAFAFNPPGIQGLGQAGGFELYVQARGETDPQRLAQVTQDFITALNAHPVLAKAQTFFRPTVPQLRVEVDREKALALGVPVNEVFAALQAQMGSLYVNDFNRAGRTYRVTMQADAPYRARPEDLGRLYVRSQTSGQMIPLKALIQVDTVVGAEQLERYNGYVAAKVMGNAKPGYSSGEAIAAVEAVAREVLPPGYSTEWTGQAFQEKRTGSASVFAFGFALVMVYLILSALYERWGVPFAVVLAVPFAVTGALLAVWLRGMQNDIYFQIGLVVLIGLAAKNAILIAEFAMQGMEHGKKAADAALEAARLRFRPIVMTSLAFVLGVVPLVLATGAGAAARQSMGTGVFGGMLVATFVAPIFVPLFFALLARKPRPQHTHTPAETEELPV</sequence>
<feature type="transmembrane region" description="Helical" evidence="9">
    <location>
        <begin position="343"/>
        <end position="362"/>
    </location>
</feature>
<name>A0A1A6DTU6_9BURK</name>
<dbReference type="Proteomes" id="UP000091969">
    <property type="component" value="Unassembled WGS sequence"/>
</dbReference>
<comment type="caution">
    <text evidence="11">The sequence shown here is derived from an EMBL/GenBank/DDBJ whole genome shotgun (WGS) entry which is preliminary data.</text>
</comment>
<keyword evidence="8 9" id="KW-0472">Membrane</keyword>
<dbReference type="AlphaFoldDB" id="A0A1A6DTU6"/>
<evidence type="ECO:0000256" key="9">
    <source>
        <dbReference type="RuleBase" id="RU364070"/>
    </source>
</evidence>
<dbReference type="InterPro" id="IPR027463">
    <property type="entry name" value="AcrB_DN_DC_subdom"/>
</dbReference>
<dbReference type="GO" id="GO:0015562">
    <property type="term" value="F:efflux transmembrane transporter activity"/>
    <property type="evidence" value="ECO:0007669"/>
    <property type="project" value="InterPro"/>
</dbReference>
<feature type="domain" description="SSD" evidence="10">
    <location>
        <begin position="372"/>
        <end position="498"/>
    </location>
</feature>
<evidence type="ECO:0000313" key="11">
    <source>
        <dbReference type="EMBL" id="OBS30101.1"/>
    </source>
</evidence>
<feature type="transmembrane region" description="Helical" evidence="9">
    <location>
        <begin position="540"/>
        <end position="557"/>
    </location>
</feature>
<dbReference type="STRING" id="1101373.A9O67_09990"/>
<evidence type="ECO:0000259" key="10">
    <source>
        <dbReference type="PROSITE" id="PS50156"/>
    </source>
</evidence>
<evidence type="ECO:0000256" key="8">
    <source>
        <dbReference type="ARBA" id="ARBA00023136"/>
    </source>
</evidence>
<keyword evidence="4" id="KW-1003">Cell membrane</keyword>
<reference evidence="11 12" key="1">
    <citation type="submission" date="2016-06" db="EMBL/GenBank/DDBJ databases">
        <title>Genome sequence of Tepidimonas fonticaldi PL17.</title>
        <authorList>
            <person name="Pinnaka A.K."/>
        </authorList>
    </citation>
    <scope>NUCLEOTIDE SEQUENCE [LARGE SCALE GENOMIC DNA]</scope>
    <source>
        <strain evidence="11 12">PL17</strain>
    </source>
</reference>
<dbReference type="FunFam" id="3.30.70.1430:FF:000001">
    <property type="entry name" value="Efflux pump membrane transporter"/>
    <property type="match status" value="1"/>
</dbReference>
<dbReference type="Pfam" id="PF00873">
    <property type="entry name" value="ACR_tran"/>
    <property type="match status" value="1"/>
</dbReference>
<feature type="transmembrane region" description="Helical" evidence="9">
    <location>
        <begin position="473"/>
        <end position="500"/>
    </location>
</feature>
<feature type="transmembrane region" description="Helical" evidence="9">
    <location>
        <begin position="970"/>
        <end position="993"/>
    </location>
</feature>
<dbReference type="Gene3D" id="3.30.70.1430">
    <property type="entry name" value="Multidrug efflux transporter AcrB pore domain"/>
    <property type="match status" value="2"/>
</dbReference>
<keyword evidence="3 9" id="KW-0813">Transport</keyword>
<dbReference type="Gene3D" id="3.30.70.1320">
    <property type="entry name" value="Multidrug efflux transporter AcrB pore domain like"/>
    <property type="match status" value="1"/>
</dbReference>
<feature type="transmembrane region" description="Helical" evidence="9">
    <location>
        <begin position="12"/>
        <end position="31"/>
    </location>
</feature>
<dbReference type="InterPro" id="IPR000731">
    <property type="entry name" value="SSD"/>
</dbReference>
<dbReference type="Gene3D" id="3.30.70.1440">
    <property type="entry name" value="Multidrug efflux transporter AcrB pore domain"/>
    <property type="match status" value="1"/>
</dbReference>
<dbReference type="SUPFAM" id="SSF82714">
    <property type="entry name" value="Multidrug efflux transporter AcrB TolC docking domain, DN and DC subdomains"/>
    <property type="match status" value="2"/>
</dbReference>
<dbReference type="PROSITE" id="PS50156">
    <property type="entry name" value="SSD"/>
    <property type="match status" value="1"/>
</dbReference>
<dbReference type="RefSeq" id="WP_068610596.1">
    <property type="nucleotide sequence ID" value="NZ_LZDH01000065.1"/>
</dbReference>
<dbReference type="GO" id="GO:0042910">
    <property type="term" value="F:xenobiotic transmembrane transporter activity"/>
    <property type="evidence" value="ECO:0007669"/>
    <property type="project" value="TreeGrafter"/>
</dbReference>
<evidence type="ECO:0000256" key="2">
    <source>
        <dbReference type="ARBA" id="ARBA00010942"/>
    </source>
</evidence>
<dbReference type="OrthoDB" id="9176627at2"/>
<dbReference type="InterPro" id="IPR004764">
    <property type="entry name" value="MdtF-like"/>
</dbReference>
<feature type="transmembrane region" description="Helical" evidence="9">
    <location>
        <begin position="898"/>
        <end position="918"/>
    </location>
</feature>
<evidence type="ECO:0000313" key="12">
    <source>
        <dbReference type="Proteomes" id="UP000091969"/>
    </source>
</evidence>
<dbReference type="GO" id="GO:0009636">
    <property type="term" value="P:response to toxic substance"/>
    <property type="evidence" value="ECO:0007669"/>
    <property type="project" value="UniProtKB-ARBA"/>
</dbReference>
<dbReference type="GO" id="GO:0005886">
    <property type="term" value="C:plasma membrane"/>
    <property type="evidence" value="ECO:0007669"/>
    <property type="project" value="UniProtKB-SubCell"/>
</dbReference>
<feature type="transmembrane region" description="Helical" evidence="9">
    <location>
        <begin position="369"/>
        <end position="390"/>
    </location>
</feature>
<dbReference type="NCBIfam" id="NF000282">
    <property type="entry name" value="RND_permease_1"/>
    <property type="match status" value="1"/>
</dbReference>
<dbReference type="PRINTS" id="PR00702">
    <property type="entry name" value="ACRIFLAVINRP"/>
</dbReference>
<dbReference type="NCBIfam" id="TIGR00915">
    <property type="entry name" value="2A0602"/>
    <property type="match status" value="1"/>
</dbReference>
<evidence type="ECO:0000256" key="1">
    <source>
        <dbReference type="ARBA" id="ARBA00004429"/>
    </source>
</evidence>
<comment type="similarity">
    <text evidence="2 9">Belongs to the resistance-nodulation-cell division (RND) (TC 2.A.6) family.</text>
</comment>
<organism evidence="11 12">
    <name type="scientific">Tepidimonas fonticaldi</name>
    <dbReference type="NCBI Taxonomy" id="1101373"/>
    <lineage>
        <taxon>Bacteria</taxon>
        <taxon>Pseudomonadati</taxon>
        <taxon>Pseudomonadota</taxon>
        <taxon>Betaproteobacteria</taxon>
        <taxon>Burkholderiales</taxon>
        <taxon>Tepidimonas</taxon>
    </lineage>
</organism>
<feature type="transmembrane region" description="Helical" evidence="9">
    <location>
        <begin position="871"/>
        <end position="891"/>
    </location>
</feature>
<feature type="transmembrane region" description="Helical" evidence="9">
    <location>
        <begin position="924"/>
        <end position="949"/>
    </location>
</feature>
<evidence type="ECO:0000256" key="7">
    <source>
        <dbReference type="ARBA" id="ARBA00022989"/>
    </source>
</evidence>
<keyword evidence="5 9" id="KW-0997">Cell inner membrane</keyword>
<evidence type="ECO:0000256" key="4">
    <source>
        <dbReference type="ARBA" id="ARBA00022475"/>
    </source>
</evidence>
<feature type="transmembrane region" description="Helical" evidence="9">
    <location>
        <begin position="396"/>
        <end position="416"/>
    </location>
</feature>